<reference evidence="2 3" key="1">
    <citation type="submission" date="2019-01" db="EMBL/GenBank/DDBJ databases">
        <authorList>
            <person name="Sayadi A."/>
        </authorList>
    </citation>
    <scope>NUCLEOTIDE SEQUENCE [LARGE SCALE GENOMIC DNA]</scope>
</reference>
<feature type="region of interest" description="Disordered" evidence="1">
    <location>
        <begin position="21"/>
        <end position="121"/>
    </location>
</feature>
<feature type="non-terminal residue" evidence="2">
    <location>
        <position position="1"/>
    </location>
</feature>
<gene>
    <name evidence="2" type="ORF">CALMAC_LOCUS6650</name>
</gene>
<feature type="compositionally biased region" description="Polar residues" evidence="1">
    <location>
        <begin position="25"/>
        <end position="41"/>
    </location>
</feature>
<evidence type="ECO:0000256" key="1">
    <source>
        <dbReference type="SAM" id="MobiDB-lite"/>
    </source>
</evidence>
<name>A0A653C7T5_CALMS</name>
<organism evidence="2 3">
    <name type="scientific">Callosobruchus maculatus</name>
    <name type="common">Southern cowpea weevil</name>
    <name type="synonym">Pulse bruchid</name>
    <dbReference type="NCBI Taxonomy" id="64391"/>
    <lineage>
        <taxon>Eukaryota</taxon>
        <taxon>Metazoa</taxon>
        <taxon>Ecdysozoa</taxon>
        <taxon>Arthropoda</taxon>
        <taxon>Hexapoda</taxon>
        <taxon>Insecta</taxon>
        <taxon>Pterygota</taxon>
        <taxon>Neoptera</taxon>
        <taxon>Endopterygota</taxon>
        <taxon>Coleoptera</taxon>
        <taxon>Polyphaga</taxon>
        <taxon>Cucujiformia</taxon>
        <taxon>Chrysomeloidea</taxon>
        <taxon>Chrysomelidae</taxon>
        <taxon>Bruchinae</taxon>
        <taxon>Bruchini</taxon>
        <taxon>Callosobruchus</taxon>
    </lineage>
</organism>
<dbReference type="EMBL" id="CAACVG010007081">
    <property type="protein sequence ID" value="VEN43534.1"/>
    <property type="molecule type" value="Genomic_DNA"/>
</dbReference>
<feature type="compositionally biased region" description="Polar residues" evidence="1">
    <location>
        <begin position="48"/>
        <end position="61"/>
    </location>
</feature>
<accession>A0A653C7T5</accession>
<dbReference type="OrthoDB" id="5950040at2759"/>
<dbReference type="Proteomes" id="UP000410492">
    <property type="component" value="Unassembled WGS sequence"/>
</dbReference>
<evidence type="ECO:0000313" key="2">
    <source>
        <dbReference type="EMBL" id="VEN43534.1"/>
    </source>
</evidence>
<dbReference type="AlphaFoldDB" id="A0A653C7T5"/>
<evidence type="ECO:0000313" key="3">
    <source>
        <dbReference type="Proteomes" id="UP000410492"/>
    </source>
</evidence>
<feature type="compositionally biased region" description="Basic residues" evidence="1">
    <location>
        <begin position="72"/>
        <end position="81"/>
    </location>
</feature>
<feature type="compositionally biased region" description="Polar residues" evidence="1">
    <location>
        <begin position="105"/>
        <end position="121"/>
    </location>
</feature>
<proteinExistence type="predicted"/>
<protein>
    <submittedName>
        <fullName evidence="2">Uncharacterized protein</fullName>
    </submittedName>
</protein>
<sequence length="224" mass="25286">FFQETFARCCSYHRLNHEKPERSYSVLSRSNQRAAESTTDSGSHDHTVQTNTSSHKTSSLYDSPPPIGGGGFHHHHGRSVRCKPSSAISRDVEATSRYPQRPVACSTSETPSSPQHSPTYLSIQLGSSPTRLGKFMRLFRCIAYRTFDDNKRLSSSYCYSSAVKEPNIFELQRTLDSSKGSFKRSESYQRPCISNSSLRDIETGAIEDELTIYMNELKHRELCS</sequence>
<keyword evidence="3" id="KW-1185">Reference proteome</keyword>
<dbReference type="EMBL" id="CAACVG010007081">
    <property type="protein sequence ID" value="VEN43533.1"/>
    <property type="molecule type" value="Genomic_DNA"/>
</dbReference>